<dbReference type="Gene3D" id="2.40.10.270">
    <property type="entry name" value="Bacteriophage SPP1 head-tail adaptor protein"/>
    <property type="match status" value="1"/>
</dbReference>
<dbReference type="InterPro" id="IPR038666">
    <property type="entry name" value="SSP1_head-tail_sf"/>
</dbReference>
<proteinExistence type="predicted"/>
<sequence>MDFPEIGDLSRRVKILVREHIPNRQNGFSPETVCKDEVWGKLEVVGSGMYFGTKQVESTVTHRVYVRRYDGRTRPQDLYGVTELEIDGVRYRVQRVADVAGACRFTVMDVEEKGDVGKRSGRPRISDY</sequence>
<protein>
    <recommendedName>
        <fullName evidence="3">Head-tail adaptor protein</fullName>
    </recommendedName>
</protein>
<organism evidence="1 2">
    <name type="scientific">Sutterella faecalis</name>
    <dbReference type="NCBI Taxonomy" id="2584944"/>
    <lineage>
        <taxon>Bacteria</taxon>
        <taxon>Pseudomonadati</taxon>
        <taxon>Pseudomonadota</taxon>
        <taxon>Betaproteobacteria</taxon>
        <taxon>Burkholderiales</taxon>
        <taxon>Sutterellaceae</taxon>
        <taxon>Sutterella</taxon>
    </lineage>
</organism>
<evidence type="ECO:0000313" key="2">
    <source>
        <dbReference type="Proteomes" id="UP000308889"/>
    </source>
</evidence>
<evidence type="ECO:0008006" key="3">
    <source>
        <dbReference type="Google" id="ProtNLM"/>
    </source>
</evidence>
<reference evidence="2" key="1">
    <citation type="submission" date="2019-06" db="EMBL/GenBank/DDBJ databases">
        <authorList>
            <person name="Oh B.S."/>
        </authorList>
    </citation>
    <scope>NUCLEOTIDE SEQUENCE [LARGE SCALE GENOMIC DNA]</scope>
    <source>
        <strain evidence="2">KGMB03119</strain>
    </source>
</reference>
<dbReference type="InterPro" id="IPR008767">
    <property type="entry name" value="Phage_SPP1_head-tail_adaptor"/>
</dbReference>
<dbReference type="Pfam" id="PF05521">
    <property type="entry name" value="Phage_HCP"/>
    <property type="match status" value="1"/>
</dbReference>
<gene>
    <name evidence="1" type="ORF">FG381_11910</name>
</gene>
<evidence type="ECO:0000313" key="1">
    <source>
        <dbReference type="EMBL" id="QDA55578.1"/>
    </source>
</evidence>
<accession>A0ABX5VHK3</accession>
<dbReference type="Proteomes" id="UP000308889">
    <property type="component" value="Chromosome"/>
</dbReference>
<dbReference type="RefSeq" id="WP_139688986.1">
    <property type="nucleotide sequence ID" value="NZ_CP040882.1"/>
</dbReference>
<dbReference type="EMBL" id="CP040882">
    <property type="protein sequence ID" value="QDA55578.1"/>
    <property type="molecule type" value="Genomic_DNA"/>
</dbReference>
<name>A0ABX5VHK3_9BURK</name>
<keyword evidence="2" id="KW-1185">Reference proteome</keyword>